<proteinExistence type="predicted"/>
<comment type="caution">
    <text evidence="2">The sequence shown here is derived from an EMBL/GenBank/DDBJ whole genome shotgun (WGS) entry which is preliminary data.</text>
</comment>
<dbReference type="Proteomes" id="UP000299102">
    <property type="component" value="Unassembled WGS sequence"/>
</dbReference>
<gene>
    <name evidence="2" type="ORF">EVAR_57_1</name>
</gene>
<sequence>MNLHAYGPSNFRSPEAALGCSRTIESQKRSSAPPEDMSTAKNTSRARALHHRGRARMKSPEKLRTLDGANVVHVTNRNDERMATR</sequence>
<keyword evidence="3" id="KW-1185">Reference proteome</keyword>
<feature type="region of interest" description="Disordered" evidence="1">
    <location>
        <begin position="1"/>
        <end position="85"/>
    </location>
</feature>
<feature type="compositionally biased region" description="Basic residues" evidence="1">
    <location>
        <begin position="47"/>
        <end position="57"/>
    </location>
</feature>
<accession>A0A4C1S7U3</accession>
<organism evidence="2 3">
    <name type="scientific">Eumeta variegata</name>
    <name type="common">Bagworm moth</name>
    <name type="synonym">Eumeta japonica</name>
    <dbReference type="NCBI Taxonomy" id="151549"/>
    <lineage>
        <taxon>Eukaryota</taxon>
        <taxon>Metazoa</taxon>
        <taxon>Ecdysozoa</taxon>
        <taxon>Arthropoda</taxon>
        <taxon>Hexapoda</taxon>
        <taxon>Insecta</taxon>
        <taxon>Pterygota</taxon>
        <taxon>Neoptera</taxon>
        <taxon>Endopterygota</taxon>
        <taxon>Lepidoptera</taxon>
        <taxon>Glossata</taxon>
        <taxon>Ditrysia</taxon>
        <taxon>Tineoidea</taxon>
        <taxon>Psychidae</taxon>
        <taxon>Oiketicinae</taxon>
        <taxon>Eumeta</taxon>
    </lineage>
</organism>
<name>A0A4C1S7U3_EUMVA</name>
<evidence type="ECO:0000313" key="3">
    <source>
        <dbReference type="Proteomes" id="UP000299102"/>
    </source>
</evidence>
<evidence type="ECO:0000256" key="1">
    <source>
        <dbReference type="SAM" id="MobiDB-lite"/>
    </source>
</evidence>
<dbReference type="AlphaFoldDB" id="A0A4C1S7U3"/>
<reference evidence="2 3" key="1">
    <citation type="journal article" date="2019" name="Commun. Biol.">
        <title>The bagworm genome reveals a unique fibroin gene that provides high tensile strength.</title>
        <authorList>
            <person name="Kono N."/>
            <person name="Nakamura H."/>
            <person name="Ohtoshi R."/>
            <person name="Tomita M."/>
            <person name="Numata K."/>
            <person name="Arakawa K."/>
        </authorList>
    </citation>
    <scope>NUCLEOTIDE SEQUENCE [LARGE SCALE GENOMIC DNA]</scope>
</reference>
<dbReference type="EMBL" id="BGZK01000001">
    <property type="protein sequence ID" value="GBO98408.1"/>
    <property type="molecule type" value="Genomic_DNA"/>
</dbReference>
<protein>
    <submittedName>
        <fullName evidence="2">Uncharacterized protein</fullName>
    </submittedName>
</protein>
<evidence type="ECO:0000313" key="2">
    <source>
        <dbReference type="EMBL" id="GBO98408.1"/>
    </source>
</evidence>
<feature type="compositionally biased region" description="Basic and acidic residues" evidence="1">
    <location>
        <begin position="76"/>
        <end position="85"/>
    </location>
</feature>